<protein>
    <submittedName>
        <fullName evidence="1">Uncharacterized protein</fullName>
    </submittedName>
</protein>
<evidence type="ECO:0000313" key="1">
    <source>
        <dbReference type="EMBL" id="CAD1480938.1"/>
    </source>
</evidence>
<dbReference type="Proteomes" id="UP000752696">
    <property type="component" value="Unassembled WGS sequence"/>
</dbReference>
<comment type="caution">
    <text evidence="1">The sequence shown here is derived from an EMBL/GenBank/DDBJ whole genome shotgun (WGS) entry which is preliminary data.</text>
</comment>
<keyword evidence="2" id="KW-1185">Reference proteome</keyword>
<dbReference type="OrthoDB" id="7554598at2759"/>
<name>A0A6V7HK16_9HYME</name>
<organism evidence="1 2">
    <name type="scientific">Heterotrigona itama</name>
    <dbReference type="NCBI Taxonomy" id="395501"/>
    <lineage>
        <taxon>Eukaryota</taxon>
        <taxon>Metazoa</taxon>
        <taxon>Ecdysozoa</taxon>
        <taxon>Arthropoda</taxon>
        <taxon>Hexapoda</taxon>
        <taxon>Insecta</taxon>
        <taxon>Pterygota</taxon>
        <taxon>Neoptera</taxon>
        <taxon>Endopterygota</taxon>
        <taxon>Hymenoptera</taxon>
        <taxon>Apocrita</taxon>
        <taxon>Aculeata</taxon>
        <taxon>Apoidea</taxon>
        <taxon>Anthophila</taxon>
        <taxon>Apidae</taxon>
        <taxon>Heterotrigona</taxon>
    </lineage>
</organism>
<evidence type="ECO:0000313" key="2">
    <source>
        <dbReference type="Proteomes" id="UP000752696"/>
    </source>
</evidence>
<proteinExistence type="predicted"/>
<feature type="non-terminal residue" evidence="1">
    <location>
        <position position="1"/>
    </location>
</feature>
<accession>A0A6V7HK16</accession>
<feature type="non-terminal residue" evidence="1">
    <location>
        <position position="322"/>
    </location>
</feature>
<dbReference type="AlphaFoldDB" id="A0A6V7HK16"/>
<reference evidence="1" key="1">
    <citation type="submission" date="2020-07" db="EMBL/GenBank/DDBJ databases">
        <authorList>
            <person name="Nazaruddin N."/>
        </authorList>
    </citation>
    <scope>NUCLEOTIDE SEQUENCE</scope>
</reference>
<gene>
    <name evidence="1" type="ORF">MHI_LOCUS972094</name>
</gene>
<dbReference type="EMBL" id="CAJDYZ010013176">
    <property type="protein sequence ID" value="CAD1480938.1"/>
    <property type="molecule type" value="Genomic_DNA"/>
</dbReference>
<sequence>IENLIAELELVEEESTNYIDEYRLFKQEITPQETHIKEKDNKEIYFQLTKSGHITNMNELKILTKVIQDNKSKNIGIDYDTITEHERARKVTEKTKLKDKRIQDSRIVRNQTIINPVDKVMVHTDHKANKLDTEWLGPATQYVISISSSYNLDINELLRQPSIIKASIEKLDESCKGCTNQSVLIKQVLDDERLQIVNTMNSNLQDLINTVHKDEILTVPLLEDREWKIIKIIYNLNYLKLSKLIYPIPTQRDKILMAPVIEKPIVFGSDNLPVDKNCMNKCCKKRNITYPSNSKTSMKDCELELMDHSISPKNCNYVILKL</sequence>